<dbReference type="Gene3D" id="1.10.10.60">
    <property type="entry name" value="Homeodomain-like"/>
    <property type="match status" value="1"/>
</dbReference>
<evidence type="ECO:0000256" key="4">
    <source>
        <dbReference type="ARBA" id="ARBA00023163"/>
    </source>
</evidence>
<feature type="domain" description="Sigma-54 factor interaction" evidence="6">
    <location>
        <begin position="242"/>
        <end position="472"/>
    </location>
</feature>
<protein>
    <recommendedName>
        <fullName evidence="6">Sigma-54 factor interaction domain-containing protein</fullName>
    </recommendedName>
</protein>
<dbReference type="Gene3D" id="3.30.450.20">
    <property type="entry name" value="PAS domain"/>
    <property type="match status" value="1"/>
</dbReference>
<dbReference type="PROSITE" id="PS50045">
    <property type="entry name" value="SIGMA54_INTERACT_4"/>
    <property type="match status" value="1"/>
</dbReference>
<dbReference type="InterPro" id="IPR009057">
    <property type="entry name" value="Homeodomain-like_sf"/>
</dbReference>
<dbReference type="SMART" id="SM00382">
    <property type="entry name" value="AAA"/>
    <property type="match status" value="1"/>
</dbReference>
<keyword evidence="8" id="KW-1185">Reference proteome</keyword>
<keyword evidence="3" id="KW-0805">Transcription regulation</keyword>
<dbReference type="SUPFAM" id="SSF46689">
    <property type="entry name" value="Homeodomain-like"/>
    <property type="match status" value="1"/>
</dbReference>
<dbReference type="Gene3D" id="3.40.50.300">
    <property type="entry name" value="P-loop containing nucleotide triphosphate hydrolases"/>
    <property type="match status" value="1"/>
</dbReference>
<organism evidence="7 8">
    <name type="scientific">Comamonas faecalis</name>
    <dbReference type="NCBI Taxonomy" id="1387849"/>
    <lineage>
        <taxon>Bacteria</taxon>
        <taxon>Pseudomonadati</taxon>
        <taxon>Pseudomonadota</taxon>
        <taxon>Betaproteobacteria</taxon>
        <taxon>Burkholderiales</taxon>
        <taxon>Comamonadaceae</taxon>
        <taxon>Comamonas</taxon>
    </lineage>
</organism>
<keyword evidence="4" id="KW-0804">Transcription</keyword>
<dbReference type="SUPFAM" id="SSF52540">
    <property type="entry name" value="P-loop containing nucleoside triphosphate hydrolases"/>
    <property type="match status" value="1"/>
</dbReference>
<dbReference type="EMBL" id="BAABBP010000005">
    <property type="protein sequence ID" value="GAA3987780.1"/>
    <property type="molecule type" value="Genomic_DNA"/>
</dbReference>
<dbReference type="InterPro" id="IPR027417">
    <property type="entry name" value="P-loop_NTPase"/>
</dbReference>
<dbReference type="InterPro" id="IPR035965">
    <property type="entry name" value="PAS-like_dom_sf"/>
</dbReference>
<dbReference type="Pfam" id="PF00158">
    <property type="entry name" value="Sigma54_activat"/>
    <property type="match status" value="1"/>
</dbReference>
<dbReference type="Proteomes" id="UP001501627">
    <property type="component" value="Unassembled WGS sequence"/>
</dbReference>
<name>A0ABP7QUE5_9BURK</name>
<dbReference type="InterPro" id="IPR002078">
    <property type="entry name" value="Sigma_54_int"/>
</dbReference>
<evidence type="ECO:0000256" key="3">
    <source>
        <dbReference type="ARBA" id="ARBA00023015"/>
    </source>
</evidence>
<dbReference type="InterPro" id="IPR003593">
    <property type="entry name" value="AAA+_ATPase"/>
</dbReference>
<evidence type="ECO:0000256" key="2">
    <source>
        <dbReference type="ARBA" id="ARBA00022840"/>
    </source>
</evidence>
<accession>A0ABP7QUE5</accession>
<dbReference type="Pfam" id="PF02954">
    <property type="entry name" value="HTH_8"/>
    <property type="match status" value="1"/>
</dbReference>
<dbReference type="SUPFAM" id="SSF55785">
    <property type="entry name" value="PYP-like sensor domain (PAS domain)"/>
    <property type="match status" value="1"/>
</dbReference>
<dbReference type="InterPro" id="IPR025662">
    <property type="entry name" value="Sigma_54_int_dom_ATP-bd_1"/>
</dbReference>
<gene>
    <name evidence="7" type="ORF">GCM10022279_08500</name>
</gene>
<evidence type="ECO:0000256" key="5">
    <source>
        <dbReference type="SAM" id="Coils"/>
    </source>
</evidence>
<keyword evidence="1" id="KW-0547">Nucleotide-binding</keyword>
<proteinExistence type="predicted"/>
<dbReference type="InterPro" id="IPR025943">
    <property type="entry name" value="Sigma_54_int_dom_ATP-bd_2"/>
</dbReference>
<sequence length="549" mass="59737">MQTVFLAGQRLGVLVWQRGEPVPAVRLGLARDPLLCAAVSEVRAMRKLETGTLFHVDVPGGRGASARYVVVALGDEAVEVALVRTADESAALLDFVASVPFAFAILNMFLTNPYQAITVADREGLMRYISPVHEKFFGLAPGSAMGRKAEEVIPNSRLPQVARSGKAEIGEMLQLGSGVTRIVNRIPVFEDGALVGAVGQVSFSGMQALNRMQQRLNQLNDEVQHYKRELHQLRRTPSPSTLVGSSAPMQRLAREIDAVAPLDVPVLILGESGSGKELVAQALHARGRDPQAPLVSLNLAALPATLIEAELFGYEAGAFTGGKRQGQPGKLEQAEGGTLFLDEVADIPMEIQVKLLRVLEDRQVQRLGAREGRHVNFRIVAATHRDLRALIDSGRFRLDLFYRLSGVVLQVPALRQRVEDIPALMQRFAESFCERNGLALPRIAPGVISYLAQQSWPGNVRQLRQRVEEALVFCDGQLLSVENFARHQDLPARPAQPPMAPPAPAAMPLRSLEHAAILDAIARHGGNKKRAAQELGISRSYLYKVLAGG</sequence>
<feature type="coiled-coil region" evidence="5">
    <location>
        <begin position="209"/>
        <end position="236"/>
    </location>
</feature>
<dbReference type="Pfam" id="PF25601">
    <property type="entry name" value="AAA_lid_14"/>
    <property type="match status" value="1"/>
</dbReference>
<reference evidence="8" key="1">
    <citation type="journal article" date="2019" name="Int. J. Syst. Evol. Microbiol.">
        <title>The Global Catalogue of Microorganisms (GCM) 10K type strain sequencing project: providing services to taxonomists for standard genome sequencing and annotation.</title>
        <authorList>
            <consortium name="The Broad Institute Genomics Platform"/>
            <consortium name="The Broad Institute Genome Sequencing Center for Infectious Disease"/>
            <person name="Wu L."/>
            <person name="Ma J."/>
        </authorList>
    </citation>
    <scope>NUCLEOTIDE SEQUENCE [LARGE SCALE GENOMIC DNA]</scope>
    <source>
        <strain evidence="8">JCM 17561</strain>
    </source>
</reference>
<keyword evidence="2" id="KW-0067">ATP-binding</keyword>
<evidence type="ECO:0000256" key="1">
    <source>
        <dbReference type="ARBA" id="ARBA00022741"/>
    </source>
</evidence>
<dbReference type="InterPro" id="IPR058031">
    <property type="entry name" value="AAA_lid_NorR"/>
</dbReference>
<dbReference type="PROSITE" id="PS00675">
    <property type="entry name" value="SIGMA54_INTERACT_1"/>
    <property type="match status" value="1"/>
</dbReference>
<keyword evidence="5" id="KW-0175">Coiled coil</keyword>
<dbReference type="PANTHER" id="PTHR32071:SF57">
    <property type="entry name" value="C4-DICARBOXYLATE TRANSPORT TRANSCRIPTIONAL REGULATORY PROTEIN DCTD"/>
    <property type="match status" value="1"/>
</dbReference>
<comment type="caution">
    <text evidence="7">The sequence shown here is derived from an EMBL/GenBank/DDBJ whole genome shotgun (WGS) entry which is preliminary data.</text>
</comment>
<dbReference type="PANTHER" id="PTHR32071">
    <property type="entry name" value="TRANSCRIPTIONAL REGULATORY PROTEIN"/>
    <property type="match status" value="1"/>
</dbReference>
<dbReference type="Gene3D" id="1.10.8.60">
    <property type="match status" value="1"/>
</dbReference>
<dbReference type="RefSeq" id="WP_103044161.1">
    <property type="nucleotide sequence ID" value="NZ_BAABBP010000005.1"/>
</dbReference>
<dbReference type="CDD" id="cd00009">
    <property type="entry name" value="AAA"/>
    <property type="match status" value="1"/>
</dbReference>
<dbReference type="PROSITE" id="PS00676">
    <property type="entry name" value="SIGMA54_INTERACT_2"/>
    <property type="match status" value="1"/>
</dbReference>
<dbReference type="InterPro" id="IPR002197">
    <property type="entry name" value="HTH_Fis"/>
</dbReference>
<evidence type="ECO:0000313" key="8">
    <source>
        <dbReference type="Proteomes" id="UP001501627"/>
    </source>
</evidence>
<evidence type="ECO:0000313" key="7">
    <source>
        <dbReference type="EMBL" id="GAA3987780.1"/>
    </source>
</evidence>
<evidence type="ECO:0000259" key="6">
    <source>
        <dbReference type="PROSITE" id="PS50045"/>
    </source>
</evidence>